<comment type="caution">
    <text evidence="1">The sequence shown here is derived from an EMBL/GenBank/DDBJ whole genome shotgun (WGS) entry which is preliminary data.</text>
</comment>
<dbReference type="Proteomes" id="UP000790347">
    <property type="component" value="Unassembled WGS sequence"/>
</dbReference>
<evidence type="ECO:0000313" key="2">
    <source>
        <dbReference type="Proteomes" id="UP000790347"/>
    </source>
</evidence>
<accession>A0A922HKK3</accession>
<reference evidence="1" key="2">
    <citation type="journal article" date="2022" name="Res Sq">
        <title>Comparative Genomics Reveals Insights into the Divergent Evolution of Astigmatic Mites and Household Pest Adaptations.</title>
        <authorList>
            <person name="Xiong Q."/>
            <person name="Wan A.T.-Y."/>
            <person name="Liu X.-Y."/>
            <person name="Fung C.S.-H."/>
            <person name="Xiao X."/>
            <person name="Malainual N."/>
            <person name="Hou J."/>
            <person name="Wang L."/>
            <person name="Wang M."/>
            <person name="Yang K."/>
            <person name="Cui Y."/>
            <person name="Leung E."/>
            <person name="Nong W."/>
            <person name="Shin S.-K."/>
            <person name="Au S."/>
            <person name="Jeong K.Y."/>
            <person name="Chew F.T."/>
            <person name="Hui J."/>
            <person name="Leung T.F."/>
            <person name="Tungtrongchitr A."/>
            <person name="Zhong N."/>
            <person name="Liu Z."/>
            <person name="Tsui S."/>
        </authorList>
    </citation>
    <scope>NUCLEOTIDE SEQUENCE</scope>
    <source>
        <strain evidence="1">Derf</strain>
        <tissue evidence="1">Whole organism</tissue>
    </source>
</reference>
<name>A0A922HKK3_DERFA</name>
<dbReference type="AlphaFoldDB" id="A0A922HKK3"/>
<sequence length="226" mass="26230">MTKKNQIDSLRHKLRNLFASIDAGYDLHFIRNYEEYIDKLDAFMETYGPHTLEHEKFKAVQQKVEALINSPDISAVIKESLRLKFDRANEVAVNFSMFKPRRKFDETHDIVKSLHAIYKGEISSVNCCGNHFHSYKSLYRHIGADHPNLYINDSNSQNETIDLSQIQGTSRHYPMVDQSTCSRDIQMLNKVEPPISLDHSYSSFGEQQPISLDEQQPISLDEQYFL</sequence>
<keyword evidence="2" id="KW-1185">Reference proteome</keyword>
<reference evidence="1" key="1">
    <citation type="submission" date="2013-05" db="EMBL/GenBank/DDBJ databases">
        <authorList>
            <person name="Yim A.K.Y."/>
            <person name="Chan T.F."/>
            <person name="Ji K.M."/>
            <person name="Liu X.Y."/>
            <person name="Zhou J.W."/>
            <person name="Li R.Q."/>
            <person name="Yang K.Y."/>
            <person name="Li J."/>
            <person name="Li M."/>
            <person name="Law P.T.W."/>
            <person name="Wu Y.L."/>
            <person name="Cai Z.L."/>
            <person name="Qin H."/>
            <person name="Bao Y."/>
            <person name="Leung R.K.K."/>
            <person name="Ng P.K.S."/>
            <person name="Zou J."/>
            <person name="Zhong X.J."/>
            <person name="Ran P.X."/>
            <person name="Zhong N.S."/>
            <person name="Liu Z.G."/>
            <person name="Tsui S.K.W."/>
        </authorList>
    </citation>
    <scope>NUCLEOTIDE SEQUENCE</scope>
    <source>
        <strain evidence="1">Derf</strain>
        <tissue evidence="1">Whole organism</tissue>
    </source>
</reference>
<dbReference type="EMBL" id="ASGP02000009">
    <property type="protein sequence ID" value="KAH9491295.1"/>
    <property type="molecule type" value="Genomic_DNA"/>
</dbReference>
<proteinExistence type="predicted"/>
<protein>
    <submittedName>
        <fullName evidence="1">Uncharacterized protein</fullName>
    </submittedName>
</protein>
<organism evidence="1 2">
    <name type="scientific">Dermatophagoides farinae</name>
    <name type="common">American house dust mite</name>
    <dbReference type="NCBI Taxonomy" id="6954"/>
    <lineage>
        <taxon>Eukaryota</taxon>
        <taxon>Metazoa</taxon>
        <taxon>Ecdysozoa</taxon>
        <taxon>Arthropoda</taxon>
        <taxon>Chelicerata</taxon>
        <taxon>Arachnida</taxon>
        <taxon>Acari</taxon>
        <taxon>Acariformes</taxon>
        <taxon>Sarcoptiformes</taxon>
        <taxon>Astigmata</taxon>
        <taxon>Psoroptidia</taxon>
        <taxon>Analgoidea</taxon>
        <taxon>Pyroglyphidae</taxon>
        <taxon>Dermatophagoidinae</taxon>
        <taxon>Dermatophagoides</taxon>
    </lineage>
</organism>
<evidence type="ECO:0000313" key="1">
    <source>
        <dbReference type="EMBL" id="KAH9491295.1"/>
    </source>
</evidence>
<gene>
    <name evidence="1" type="ORF">DERF_016024</name>
</gene>